<evidence type="ECO:0000313" key="2">
    <source>
        <dbReference type="Proteomes" id="UP000250266"/>
    </source>
</evidence>
<accession>A0A8E2DXX4</accession>
<dbReference type="Gene3D" id="1.10.630.10">
    <property type="entry name" value="Cytochrome P450"/>
    <property type="match status" value="1"/>
</dbReference>
<sequence length="152" mass="17122">MFAFQSKASQHKRLPYIFKGAIMDLIASRVDLLDPVHFITQFPWMIKSLKLLSDWLIEILSTPIRSVIVFNQQMEAQILRAKALHVSGEKNTAAAQSLFTALLESDLPSTELSTKRLQHEAISVISAGIETTMYTLFTCSYHLLANPNIRTS</sequence>
<gene>
    <name evidence="1" type="ORF">K432DRAFT_410394</name>
</gene>
<dbReference type="GO" id="GO:0020037">
    <property type="term" value="F:heme binding"/>
    <property type="evidence" value="ECO:0007669"/>
    <property type="project" value="InterPro"/>
</dbReference>
<protein>
    <recommendedName>
        <fullName evidence="3">Cytochrome P450</fullName>
    </recommendedName>
</protein>
<evidence type="ECO:0008006" key="3">
    <source>
        <dbReference type="Google" id="ProtNLM"/>
    </source>
</evidence>
<dbReference type="GO" id="GO:0004497">
    <property type="term" value="F:monooxygenase activity"/>
    <property type="evidence" value="ECO:0007669"/>
    <property type="project" value="InterPro"/>
</dbReference>
<keyword evidence="2" id="KW-1185">Reference proteome</keyword>
<dbReference type="OrthoDB" id="3945418at2759"/>
<reference evidence="1 2" key="1">
    <citation type="journal article" date="2016" name="Nat. Commun.">
        <title>Ectomycorrhizal ecology is imprinted in the genome of the dominant symbiotic fungus Cenococcum geophilum.</title>
        <authorList>
            <consortium name="DOE Joint Genome Institute"/>
            <person name="Peter M."/>
            <person name="Kohler A."/>
            <person name="Ohm R.A."/>
            <person name="Kuo A."/>
            <person name="Krutzmann J."/>
            <person name="Morin E."/>
            <person name="Arend M."/>
            <person name="Barry K.W."/>
            <person name="Binder M."/>
            <person name="Choi C."/>
            <person name="Clum A."/>
            <person name="Copeland A."/>
            <person name="Grisel N."/>
            <person name="Haridas S."/>
            <person name="Kipfer T."/>
            <person name="LaButti K."/>
            <person name="Lindquist E."/>
            <person name="Lipzen A."/>
            <person name="Maire R."/>
            <person name="Meier B."/>
            <person name="Mihaltcheva S."/>
            <person name="Molinier V."/>
            <person name="Murat C."/>
            <person name="Poggeler S."/>
            <person name="Quandt C.A."/>
            <person name="Sperisen C."/>
            <person name="Tritt A."/>
            <person name="Tisserant E."/>
            <person name="Crous P.W."/>
            <person name="Henrissat B."/>
            <person name="Nehls U."/>
            <person name="Egli S."/>
            <person name="Spatafora J.W."/>
            <person name="Grigoriev I.V."/>
            <person name="Martin F.M."/>
        </authorList>
    </citation>
    <scope>NUCLEOTIDE SEQUENCE [LARGE SCALE GENOMIC DNA]</scope>
    <source>
        <strain evidence="1 2">CBS 459.81</strain>
    </source>
</reference>
<dbReference type="GO" id="GO:0016705">
    <property type="term" value="F:oxidoreductase activity, acting on paired donors, with incorporation or reduction of molecular oxygen"/>
    <property type="evidence" value="ECO:0007669"/>
    <property type="project" value="InterPro"/>
</dbReference>
<dbReference type="InterPro" id="IPR036396">
    <property type="entry name" value="Cyt_P450_sf"/>
</dbReference>
<evidence type="ECO:0000313" key="1">
    <source>
        <dbReference type="EMBL" id="OCK73801.1"/>
    </source>
</evidence>
<dbReference type="GO" id="GO:0005506">
    <property type="term" value="F:iron ion binding"/>
    <property type="evidence" value="ECO:0007669"/>
    <property type="project" value="InterPro"/>
</dbReference>
<dbReference type="AlphaFoldDB" id="A0A8E2DXX4"/>
<organism evidence="1 2">
    <name type="scientific">Lepidopterella palustris CBS 459.81</name>
    <dbReference type="NCBI Taxonomy" id="1314670"/>
    <lineage>
        <taxon>Eukaryota</taxon>
        <taxon>Fungi</taxon>
        <taxon>Dikarya</taxon>
        <taxon>Ascomycota</taxon>
        <taxon>Pezizomycotina</taxon>
        <taxon>Dothideomycetes</taxon>
        <taxon>Pleosporomycetidae</taxon>
        <taxon>Mytilinidiales</taxon>
        <taxon>Argynnaceae</taxon>
        <taxon>Lepidopterella</taxon>
    </lineage>
</organism>
<name>A0A8E2DXX4_9PEZI</name>
<dbReference type="Proteomes" id="UP000250266">
    <property type="component" value="Unassembled WGS sequence"/>
</dbReference>
<dbReference type="SUPFAM" id="SSF48264">
    <property type="entry name" value="Cytochrome P450"/>
    <property type="match status" value="1"/>
</dbReference>
<dbReference type="EMBL" id="KV745650">
    <property type="protein sequence ID" value="OCK73801.1"/>
    <property type="molecule type" value="Genomic_DNA"/>
</dbReference>
<proteinExistence type="predicted"/>